<feature type="region of interest" description="Disordered" evidence="1">
    <location>
        <begin position="1"/>
        <end position="36"/>
    </location>
</feature>
<proteinExistence type="predicted"/>
<organism evidence="4">
    <name type="scientific">freshwater metagenome</name>
    <dbReference type="NCBI Taxonomy" id="449393"/>
    <lineage>
        <taxon>unclassified sequences</taxon>
        <taxon>metagenomes</taxon>
        <taxon>ecological metagenomes</taxon>
    </lineage>
</organism>
<evidence type="ECO:0000259" key="2">
    <source>
        <dbReference type="PROSITE" id="PS51192"/>
    </source>
</evidence>
<dbReference type="PROSITE" id="PS51192">
    <property type="entry name" value="HELICASE_ATP_BIND_1"/>
    <property type="match status" value="1"/>
</dbReference>
<dbReference type="AlphaFoldDB" id="A0A6J6HPF1"/>
<dbReference type="InterPro" id="IPR001650">
    <property type="entry name" value="Helicase_C-like"/>
</dbReference>
<dbReference type="InterPro" id="IPR000330">
    <property type="entry name" value="SNF2_N"/>
</dbReference>
<dbReference type="Pfam" id="PF00271">
    <property type="entry name" value="Helicase_C"/>
    <property type="match status" value="1"/>
</dbReference>
<dbReference type="GO" id="GO:0005524">
    <property type="term" value="F:ATP binding"/>
    <property type="evidence" value="ECO:0007669"/>
    <property type="project" value="InterPro"/>
</dbReference>
<reference evidence="4" key="1">
    <citation type="submission" date="2020-05" db="EMBL/GenBank/DDBJ databases">
        <authorList>
            <person name="Chiriac C."/>
            <person name="Salcher M."/>
            <person name="Ghai R."/>
            <person name="Kavagutti S V."/>
        </authorList>
    </citation>
    <scope>NUCLEOTIDE SEQUENCE</scope>
</reference>
<dbReference type="InterPro" id="IPR027417">
    <property type="entry name" value="P-loop_NTPase"/>
</dbReference>
<dbReference type="Pfam" id="PF00176">
    <property type="entry name" value="SNF2-rel_dom"/>
    <property type="match status" value="1"/>
</dbReference>
<dbReference type="PANTHER" id="PTHR10799">
    <property type="entry name" value="SNF2/RAD54 HELICASE FAMILY"/>
    <property type="match status" value="1"/>
</dbReference>
<evidence type="ECO:0000259" key="3">
    <source>
        <dbReference type="PROSITE" id="PS51194"/>
    </source>
</evidence>
<sequence length="595" mass="65410">MATARKKPAKKTAARKAVAKRPPEAHVAAPPPAPAGSRLHVLDVPFEARSTVTTAGARWDAAVKAFLFEGPVLPARLAPYASKPWSWFRWREDDLNNADSAPAFATMETVGRPVLHAHQQEAVNQIVEACANRLPGFLLADDVGLGKTYAAVAGILALKPRRVLILAPLSVVPHWRRSISALVDADDDTRWCVINYDRAKALLREPDSAKAAVRTRTKNKRTASQGVSLVPWDVVVADEAHLLRNPQAQRSAAVRRLIGEGSPSQAFVLWLSATAGQNPLQLSYLAPLLGAATGNPVKNLAEFEEWAADQGIRVTRGAFGKWEWERNDSDLSTLRRLLFDGAPPVGLRRRPTDIAGWPEQQRIPWPVDLEPDEQDLYEQAWTEFRREMQLARRGKDPANGLAVQLRFRQKASLLRATGTVGLVEDLIDNERQVAVSVQFLETADALCEQLGAKGISVARIDGSMTADEREVDRIAFQTGDAQVIVFTVTEGVSLHAGEVAAGANAVERAMIIHDIRYSALDQHQIEGRTHRDGQNAIAYYAFAEGTIEEQIVSRTIDRLSDMATMLGDDTTWVAEMTALLDGFEDDDSELTLFRD</sequence>
<dbReference type="InterPro" id="IPR038718">
    <property type="entry name" value="SNF2-like_sf"/>
</dbReference>
<dbReference type="Gene3D" id="3.40.50.300">
    <property type="entry name" value="P-loop containing nucleotide triphosphate hydrolases"/>
    <property type="match status" value="1"/>
</dbReference>
<accession>A0A6J6HPF1</accession>
<feature type="domain" description="Helicase C-terminal" evidence="3">
    <location>
        <begin position="422"/>
        <end position="577"/>
    </location>
</feature>
<dbReference type="InterPro" id="IPR014001">
    <property type="entry name" value="Helicase_ATP-bd"/>
</dbReference>
<evidence type="ECO:0000313" key="4">
    <source>
        <dbReference type="EMBL" id="CAB4614927.1"/>
    </source>
</evidence>
<dbReference type="SMART" id="SM00490">
    <property type="entry name" value="HELICc"/>
    <property type="match status" value="1"/>
</dbReference>
<evidence type="ECO:0000256" key="1">
    <source>
        <dbReference type="SAM" id="MobiDB-lite"/>
    </source>
</evidence>
<dbReference type="SUPFAM" id="SSF52540">
    <property type="entry name" value="P-loop containing nucleoside triphosphate hydrolases"/>
    <property type="match status" value="2"/>
</dbReference>
<name>A0A6J6HPF1_9ZZZZ</name>
<feature type="domain" description="Helicase ATP-binding" evidence="2">
    <location>
        <begin position="128"/>
        <end position="293"/>
    </location>
</feature>
<dbReference type="Gene3D" id="3.40.50.10810">
    <property type="entry name" value="Tandem AAA-ATPase domain"/>
    <property type="match status" value="1"/>
</dbReference>
<feature type="compositionally biased region" description="Basic residues" evidence="1">
    <location>
        <begin position="1"/>
        <end position="19"/>
    </location>
</feature>
<protein>
    <submittedName>
        <fullName evidence="4">Unannotated protein</fullName>
    </submittedName>
</protein>
<dbReference type="SMART" id="SM00487">
    <property type="entry name" value="DEXDc"/>
    <property type="match status" value="1"/>
</dbReference>
<dbReference type="PROSITE" id="PS51194">
    <property type="entry name" value="HELICASE_CTER"/>
    <property type="match status" value="1"/>
</dbReference>
<gene>
    <name evidence="4" type="ORF">UFOPK1835_01332</name>
</gene>
<dbReference type="EMBL" id="CAEZUP010000058">
    <property type="protein sequence ID" value="CAB4614927.1"/>
    <property type="molecule type" value="Genomic_DNA"/>
</dbReference>